<evidence type="ECO:0000256" key="11">
    <source>
        <dbReference type="SAM" id="Phobius"/>
    </source>
</evidence>
<keyword evidence="5" id="KW-0997">Cell inner membrane</keyword>
<comment type="similarity">
    <text evidence="2">Belongs to the TonB family.</text>
</comment>
<keyword evidence="3" id="KW-0813">Transport</keyword>
<dbReference type="InterPro" id="IPR006260">
    <property type="entry name" value="TonB/TolA_C"/>
</dbReference>
<dbReference type="Pfam" id="PF03544">
    <property type="entry name" value="TonB_C"/>
    <property type="match status" value="1"/>
</dbReference>
<gene>
    <name evidence="13" type="ORF">CNE99_00280</name>
</gene>
<evidence type="ECO:0000256" key="1">
    <source>
        <dbReference type="ARBA" id="ARBA00004383"/>
    </source>
</evidence>
<dbReference type="GO" id="GO:0055085">
    <property type="term" value="P:transmembrane transport"/>
    <property type="evidence" value="ECO:0007669"/>
    <property type="project" value="InterPro"/>
</dbReference>
<evidence type="ECO:0000256" key="10">
    <source>
        <dbReference type="SAM" id="MobiDB-lite"/>
    </source>
</evidence>
<name>A0A2A5X076_9GAMM</name>
<dbReference type="SUPFAM" id="SSF74653">
    <property type="entry name" value="TolA/TonB C-terminal domain"/>
    <property type="match status" value="1"/>
</dbReference>
<protein>
    <submittedName>
        <fullName evidence="13">Energy transducer TonB</fullName>
    </submittedName>
</protein>
<dbReference type="Gene3D" id="3.30.1150.10">
    <property type="match status" value="1"/>
</dbReference>
<dbReference type="InterPro" id="IPR051045">
    <property type="entry name" value="TonB-dependent_transducer"/>
</dbReference>
<dbReference type="PANTHER" id="PTHR33446">
    <property type="entry name" value="PROTEIN TONB-RELATED"/>
    <property type="match status" value="1"/>
</dbReference>
<evidence type="ECO:0000256" key="9">
    <source>
        <dbReference type="ARBA" id="ARBA00023136"/>
    </source>
</evidence>
<evidence type="ECO:0000256" key="7">
    <source>
        <dbReference type="ARBA" id="ARBA00022927"/>
    </source>
</evidence>
<dbReference type="PANTHER" id="PTHR33446:SF11">
    <property type="entry name" value="TONB3"/>
    <property type="match status" value="1"/>
</dbReference>
<dbReference type="NCBIfam" id="TIGR01352">
    <property type="entry name" value="tonB_Cterm"/>
    <property type="match status" value="1"/>
</dbReference>
<dbReference type="PROSITE" id="PS52015">
    <property type="entry name" value="TONB_CTD"/>
    <property type="match status" value="1"/>
</dbReference>
<comment type="caution">
    <text evidence="13">The sequence shown here is derived from an EMBL/GenBank/DDBJ whole genome shotgun (WGS) entry which is preliminary data.</text>
</comment>
<evidence type="ECO:0000313" key="14">
    <source>
        <dbReference type="Proteomes" id="UP000219327"/>
    </source>
</evidence>
<accession>A0A2A5X076</accession>
<feature type="region of interest" description="Disordered" evidence="10">
    <location>
        <begin position="113"/>
        <end position="159"/>
    </location>
</feature>
<dbReference type="GO" id="GO:0015031">
    <property type="term" value="P:protein transport"/>
    <property type="evidence" value="ECO:0007669"/>
    <property type="project" value="UniProtKB-KW"/>
</dbReference>
<keyword evidence="9 11" id="KW-0472">Membrane</keyword>
<dbReference type="InterPro" id="IPR037682">
    <property type="entry name" value="TonB_C"/>
</dbReference>
<dbReference type="EMBL" id="NTKD01000001">
    <property type="protein sequence ID" value="PDH42190.1"/>
    <property type="molecule type" value="Genomic_DNA"/>
</dbReference>
<organism evidence="13 14">
    <name type="scientific">OM182 bacterium MED-G24</name>
    <dbReference type="NCBI Taxonomy" id="1986255"/>
    <lineage>
        <taxon>Bacteria</taxon>
        <taxon>Pseudomonadati</taxon>
        <taxon>Pseudomonadota</taxon>
        <taxon>Gammaproteobacteria</taxon>
        <taxon>OMG group</taxon>
        <taxon>OM182 clade</taxon>
    </lineage>
</organism>
<evidence type="ECO:0000256" key="8">
    <source>
        <dbReference type="ARBA" id="ARBA00022989"/>
    </source>
</evidence>
<sequence length="293" mass="32292">MVLQLAAVMSPRPVAPEVTLGDRLSFTAFLALALHAAIILGITFSFEDRQPSTHTMEVTLAQHRADDKLEKADFLAQFNQIGSGTLASAEMITSPTQAGFHDTEISETTLISEVSAPSQPVHENSTLTTSLSEEKTAANPDTPEPNRESTESGQKTPLQQSLEIASLEARLAQQRQVYAKKLLIKRLTSLSTTSSVDAFYLNSWRRKIEKVGDLRYPAEAKRQQLFGSPRLPVMILPDGTLKHAHLLESSGVRVLDDAAIRIAQLASPFGPFPDELEIIRTWPFRKNSSLRSF</sequence>
<comment type="subcellular location">
    <subcellularLocation>
        <location evidence="1">Cell inner membrane</location>
        <topology evidence="1">Single-pass membrane protein</topology>
        <orientation evidence="1">Periplasmic side</orientation>
    </subcellularLocation>
</comment>
<evidence type="ECO:0000256" key="2">
    <source>
        <dbReference type="ARBA" id="ARBA00006555"/>
    </source>
</evidence>
<feature type="transmembrane region" description="Helical" evidence="11">
    <location>
        <begin position="26"/>
        <end position="46"/>
    </location>
</feature>
<keyword evidence="7" id="KW-0653">Protein transport</keyword>
<feature type="domain" description="TonB C-terminal" evidence="12">
    <location>
        <begin position="201"/>
        <end position="293"/>
    </location>
</feature>
<evidence type="ECO:0000256" key="6">
    <source>
        <dbReference type="ARBA" id="ARBA00022692"/>
    </source>
</evidence>
<evidence type="ECO:0000256" key="4">
    <source>
        <dbReference type="ARBA" id="ARBA00022475"/>
    </source>
</evidence>
<feature type="compositionally biased region" description="Polar residues" evidence="10">
    <location>
        <begin position="113"/>
        <end position="124"/>
    </location>
</feature>
<dbReference type="GO" id="GO:0031992">
    <property type="term" value="F:energy transducer activity"/>
    <property type="evidence" value="ECO:0007669"/>
    <property type="project" value="TreeGrafter"/>
</dbReference>
<proteinExistence type="inferred from homology"/>
<evidence type="ECO:0000256" key="5">
    <source>
        <dbReference type="ARBA" id="ARBA00022519"/>
    </source>
</evidence>
<reference evidence="13 14" key="1">
    <citation type="submission" date="2017-08" db="EMBL/GenBank/DDBJ databases">
        <title>Fine stratification of microbial communities through a metagenomic profile of the photic zone.</title>
        <authorList>
            <person name="Haro-Moreno J.M."/>
            <person name="Lopez-Perez M."/>
            <person name="De La Torre J."/>
            <person name="Picazo A."/>
            <person name="Camacho A."/>
            <person name="Rodriguez-Valera F."/>
        </authorList>
    </citation>
    <scope>NUCLEOTIDE SEQUENCE [LARGE SCALE GENOMIC DNA]</scope>
    <source>
        <strain evidence="13">MED-G24</strain>
    </source>
</reference>
<dbReference type="GO" id="GO:0098797">
    <property type="term" value="C:plasma membrane protein complex"/>
    <property type="evidence" value="ECO:0007669"/>
    <property type="project" value="TreeGrafter"/>
</dbReference>
<dbReference type="Proteomes" id="UP000219327">
    <property type="component" value="Unassembled WGS sequence"/>
</dbReference>
<keyword evidence="8 11" id="KW-1133">Transmembrane helix</keyword>
<keyword evidence="6 11" id="KW-0812">Transmembrane</keyword>
<dbReference type="AlphaFoldDB" id="A0A2A5X076"/>
<evidence type="ECO:0000256" key="3">
    <source>
        <dbReference type="ARBA" id="ARBA00022448"/>
    </source>
</evidence>
<evidence type="ECO:0000313" key="13">
    <source>
        <dbReference type="EMBL" id="PDH42190.1"/>
    </source>
</evidence>
<keyword evidence="4" id="KW-1003">Cell membrane</keyword>
<evidence type="ECO:0000259" key="12">
    <source>
        <dbReference type="PROSITE" id="PS52015"/>
    </source>
</evidence>